<keyword evidence="5" id="KW-1185">Reference proteome</keyword>
<gene>
    <name evidence="4" type="ORF">P256_02383</name>
</gene>
<name>V2T4K3_9GAMM</name>
<feature type="non-terminal residue" evidence="4">
    <location>
        <position position="47"/>
    </location>
</feature>
<dbReference type="EMBL" id="AYER01000010">
    <property type="protein sequence ID" value="ESK37328.1"/>
    <property type="molecule type" value="Genomic_DNA"/>
</dbReference>
<dbReference type="InterPro" id="IPR023296">
    <property type="entry name" value="Glyco_hydro_beta-prop_sf"/>
</dbReference>
<dbReference type="GO" id="GO:0009758">
    <property type="term" value="P:carbohydrate utilization"/>
    <property type="evidence" value="ECO:0007669"/>
    <property type="project" value="InterPro"/>
</dbReference>
<organism evidence="4 5">
    <name type="scientific">Acinetobacter nectaris CIP 110549</name>
    <dbReference type="NCBI Taxonomy" id="1392540"/>
    <lineage>
        <taxon>Bacteria</taxon>
        <taxon>Pseudomonadati</taxon>
        <taxon>Pseudomonadota</taxon>
        <taxon>Gammaproteobacteria</taxon>
        <taxon>Moraxellales</taxon>
        <taxon>Moraxellaceae</taxon>
        <taxon>Acinetobacter</taxon>
    </lineage>
</organism>
<dbReference type="HOGENOM" id="CLU_3192646_0_0_6"/>
<evidence type="ECO:0000256" key="2">
    <source>
        <dbReference type="ARBA" id="ARBA00044462"/>
    </source>
</evidence>
<dbReference type="Pfam" id="PF02435">
    <property type="entry name" value="Glyco_hydro_68"/>
    <property type="match status" value="1"/>
</dbReference>
<dbReference type="EC" id="2.4.1.10" evidence="3"/>
<evidence type="ECO:0000313" key="5">
    <source>
        <dbReference type="Proteomes" id="UP000023785"/>
    </source>
</evidence>
<evidence type="ECO:0000313" key="4">
    <source>
        <dbReference type="EMBL" id="ESK37328.1"/>
    </source>
</evidence>
<evidence type="ECO:0000256" key="3">
    <source>
        <dbReference type="ARBA" id="ARBA00044516"/>
    </source>
</evidence>
<dbReference type="GO" id="GO:0050053">
    <property type="term" value="F:levansucrase activity"/>
    <property type="evidence" value="ECO:0007669"/>
    <property type="project" value="UniProtKB-EC"/>
</dbReference>
<dbReference type="AlphaFoldDB" id="V2T4K3"/>
<comment type="similarity">
    <text evidence="1">Belongs to the glycosyl hydrolase 68 family.</text>
</comment>
<protein>
    <recommendedName>
        <fullName evidence="3">levansucrase</fullName>
        <ecNumber evidence="3">2.4.1.10</ecNumber>
    </recommendedName>
</protein>
<reference evidence="4 5" key="1">
    <citation type="submission" date="2013-10" db="EMBL/GenBank/DDBJ databases">
        <title>The Genome Sequence of Acinetobacter nectaris CIP 110549.</title>
        <authorList>
            <consortium name="The Broad Institute Genomics Platform"/>
            <consortium name="The Broad Institute Genome Sequencing Center for Infectious Disease"/>
            <person name="Cerqueira G."/>
            <person name="Feldgarden M."/>
            <person name="Courvalin P."/>
            <person name="Grillot-Courvalin C."/>
            <person name="Clermont D."/>
            <person name="Rocha E."/>
            <person name="Yoon E.-J."/>
            <person name="Nemec A."/>
            <person name="Young S.K."/>
            <person name="Zeng Q."/>
            <person name="Gargeya S."/>
            <person name="Fitzgerald M."/>
            <person name="Abouelleil A."/>
            <person name="Alvarado L."/>
            <person name="Berlin A.M."/>
            <person name="Chapman S.B."/>
            <person name="Gainer-Dewar J."/>
            <person name="Goldberg J."/>
            <person name="Gnerre S."/>
            <person name="Griggs A."/>
            <person name="Gujja S."/>
            <person name="Hansen M."/>
            <person name="Howarth C."/>
            <person name="Imamovic A."/>
            <person name="Ireland A."/>
            <person name="Larimer J."/>
            <person name="McCowan C."/>
            <person name="Murphy C."/>
            <person name="Pearson M."/>
            <person name="Poon T.W."/>
            <person name="Priest M."/>
            <person name="Roberts A."/>
            <person name="Saif S."/>
            <person name="Shea T."/>
            <person name="Sykes S."/>
            <person name="Wortman J."/>
            <person name="Nusbaum C."/>
            <person name="Birren B."/>
        </authorList>
    </citation>
    <scope>NUCLEOTIDE SEQUENCE [LARGE SCALE GENOMIC DNA]</scope>
    <source>
        <strain evidence="4 5">CIP 110549</strain>
    </source>
</reference>
<comment type="caution">
    <text evidence="4">The sequence shown here is derived from an EMBL/GenBank/DDBJ whole genome shotgun (WGS) entry which is preliminary data.</text>
</comment>
<accession>V2T4K3</accession>
<evidence type="ECO:0000256" key="1">
    <source>
        <dbReference type="ARBA" id="ARBA00006775"/>
    </source>
</evidence>
<proteinExistence type="inferred from homology"/>
<dbReference type="Gene3D" id="2.115.10.20">
    <property type="entry name" value="Glycosyl hydrolase domain, family 43"/>
    <property type="match status" value="1"/>
</dbReference>
<dbReference type="Proteomes" id="UP000023785">
    <property type="component" value="Unassembled WGS sequence"/>
</dbReference>
<dbReference type="InterPro" id="IPR003469">
    <property type="entry name" value="Glyco_hydro_68"/>
</dbReference>
<comment type="catalytic activity">
    <reaction evidence="2">
        <text>[6)-beta-D-fructofuranosyl-(2-&gt;](n) alpha-D-glucopyranoside + sucrose = [6)-beta-D-fructofuranosyl-(2-&gt;](n+1) alpha-D-glucopyranoside + D-glucose</text>
        <dbReference type="Rhea" id="RHEA:13653"/>
        <dbReference type="Rhea" id="RHEA-COMP:13093"/>
        <dbReference type="Rhea" id="RHEA-COMP:13094"/>
        <dbReference type="ChEBI" id="CHEBI:4167"/>
        <dbReference type="ChEBI" id="CHEBI:17992"/>
        <dbReference type="ChEBI" id="CHEBI:134464"/>
        <dbReference type="EC" id="2.4.1.10"/>
    </reaction>
</comment>
<sequence length="47" mass="5417">MTNLNFQSTIWTRADALKVHTDDPTTTQPLVPANFPVLDDRLFIWDT</sequence>